<dbReference type="AlphaFoldDB" id="A0A4V2F4D2"/>
<dbReference type="InterPro" id="IPR051458">
    <property type="entry name" value="Cyt/Met_Dipeptidase"/>
</dbReference>
<dbReference type="GO" id="GO:0046872">
    <property type="term" value="F:metal ion binding"/>
    <property type="evidence" value="ECO:0007669"/>
    <property type="project" value="UniProtKB-KW"/>
</dbReference>
<comment type="caution">
    <text evidence="5">The sequence shown here is derived from an EMBL/GenBank/DDBJ whole genome shotgun (WGS) entry which is preliminary data.</text>
</comment>
<evidence type="ECO:0000313" key="5">
    <source>
        <dbReference type="EMBL" id="RZS87197.1"/>
    </source>
</evidence>
<dbReference type="Gene3D" id="3.30.70.360">
    <property type="match status" value="1"/>
</dbReference>
<keyword evidence="2" id="KW-0479">Metal-binding</keyword>
<dbReference type="InterPro" id="IPR002933">
    <property type="entry name" value="Peptidase_M20"/>
</dbReference>
<dbReference type="PANTHER" id="PTHR43270:SF12">
    <property type="entry name" value="SUCCINYL-DIAMINOPIMELATE DESUCCINYLASE"/>
    <property type="match status" value="1"/>
</dbReference>
<dbReference type="Proteomes" id="UP000293638">
    <property type="component" value="Unassembled WGS sequence"/>
</dbReference>
<dbReference type="InterPro" id="IPR011650">
    <property type="entry name" value="Peptidase_M20_dimer"/>
</dbReference>
<dbReference type="Gene3D" id="3.40.630.10">
    <property type="entry name" value="Zn peptidases"/>
    <property type="match status" value="1"/>
</dbReference>
<reference evidence="5 6" key="1">
    <citation type="submission" date="2019-02" db="EMBL/GenBank/DDBJ databases">
        <title>Genomic Encyclopedia of Type Strains, Phase IV (KMG-IV): sequencing the most valuable type-strain genomes for metagenomic binning, comparative biology and taxonomic classification.</title>
        <authorList>
            <person name="Goeker M."/>
        </authorList>
    </citation>
    <scope>NUCLEOTIDE SEQUENCE [LARGE SCALE GENOMIC DNA]</scope>
    <source>
        <strain evidence="5 6">DSM 45622</strain>
    </source>
</reference>
<dbReference type="GO" id="GO:0008233">
    <property type="term" value="F:peptidase activity"/>
    <property type="evidence" value="ECO:0007669"/>
    <property type="project" value="UniProtKB-KW"/>
</dbReference>
<dbReference type="Pfam" id="PF01546">
    <property type="entry name" value="Peptidase_M20"/>
    <property type="match status" value="1"/>
</dbReference>
<keyword evidence="1" id="KW-0645">Protease</keyword>
<dbReference type="PANTHER" id="PTHR43270">
    <property type="entry name" value="BETA-ALA-HIS DIPEPTIDASE"/>
    <property type="match status" value="1"/>
</dbReference>
<dbReference type="NCBIfam" id="NF006579">
    <property type="entry name" value="PRK09104.1"/>
    <property type="match status" value="1"/>
</dbReference>
<evidence type="ECO:0000313" key="6">
    <source>
        <dbReference type="Proteomes" id="UP000293638"/>
    </source>
</evidence>
<evidence type="ECO:0000256" key="2">
    <source>
        <dbReference type="ARBA" id="ARBA00022723"/>
    </source>
</evidence>
<evidence type="ECO:0000256" key="3">
    <source>
        <dbReference type="ARBA" id="ARBA00022801"/>
    </source>
</evidence>
<protein>
    <submittedName>
        <fullName evidence="5">Acetylornithine deacetylase/succinyl-diaminopimelate desuccinylase-like protein</fullName>
    </submittedName>
</protein>
<sequence>MEGRRQHWPSVGRVDEAQDVRTFIDSNADQWLAGLQEWLRIPSQSGDPALAGEVRRSAEWLATALREAGFPTVEVWETPGLPAVYAEWPADDAGAPVALVYGHHDVQPVEPLEQWTAPPYDPVVVDGRLLGRGAADDKGQVAMHLLGLRAHLAATGRSAPAATVKVLVEGEEESGSPHFVDLLRAQRERLRCDVVVVSDTGLWRADVPSTVIGLRGLVSCQLDLVARDVDLHSGSFGGAVLNPATALARMLATLHDESGHVAVPGFYDSVLEPGEEERAMTAALPYDEAQWLADAHSTVPAGEAGWSTLERVWVRPTAEVNGYWAGHTGAGTKTIIPREAHAKLSFRLVAAQEPDQVRAAVEAWAHAAAPAGATVTLTWEGDGVRPCATPLGTPALQALHRAMARAWGTDVLVTREGGSGPEADLQDVLEAPLVYLGVSLPDSREHAPNENVPVEMLLKGAESAAYFWSELAAQA</sequence>
<dbReference type="Pfam" id="PF07687">
    <property type="entry name" value="M20_dimer"/>
    <property type="match status" value="1"/>
</dbReference>
<name>A0A4V2F4D2_9ACTN</name>
<dbReference type="SUPFAM" id="SSF53187">
    <property type="entry name" value="Zn-dependent exopeptidases"/>
    <property type="match status" value="1"/>
</dbReference>
<organism evidence="5 6">
    <name type="scientific">Motilibacter rhizosphaerae</name>
    <dbReference type="NCBI Taxonomy" id="598652"/>
    <lineage>
        <taxon>Bacteria</taxon>
        <taxon>Bacillati</taxon>
        <taxon>Actinomycetota</taxon>
        <taxon>Actinomycetes</taxon>
        <taxon>Motilibacterales</taxon>
        <taxon>Motilibacteraceae</taxon>
        <taxon>Motilibacter</taxon>
    </lineage>
</organism>
<gene>
    <name evidence="5" type="ORF">EV189_2621</name>
</gene>
<proteinExistence type="predicted"/>
<dbReference type="NCBIfam" id="NF005914">
    <property type="entry name" value="PRK07907.1"/>
    <property type="match status" value="1"/>
</dbReference>
<feature type="domain" description="Peptidase M20 dimerisation" evidence="4">
    <location>
        <begin position="212"/>
        <end position="371"/>
    </location>
</feature>
<evidence type="ECO:0000256" key="1">
    <source>
        <dbReference type="ARBA" id="ARBA00022670"/>
    </source>
</evidence>
<dbReference type="EMBL" id="SGXD01000003">
    <property type="protein sequence ID" value="RZS87197.1"/>
    <property type="molecule type" value="Genomic_DNA"/>
</dbReference>
<accession>A0A4V2F4D2</accession>
<keyword evidence="6" id="KW-1185">Reference proteome</keyword>
<evidence type="ECO:0000259" key="4">
    <source>
        <dbReference type="Pfam" id="PF07687"/>
    </source>
</evidence>
<keyword evidence="3" id="KW-0378">Hydrolase</keyword>
<dbReference type="GO" id="GO:0006508">
    <property type="term" value="P:proteolysis"/>
    <property type="evidence" value="ECO:0007669"/>
    <property type="project" value="UniProtKB-KW"/>
</dbReference>